<dbReference type="AlphaFoldDB" id="A0A167VD77"/>
<evidence type="ECO:0008006" key="4">
    <source>
        <dbReference type="Google" id="ProtNLM"/>
    </source>
</evidence>
<feature type="compositionally biased region" description="Polar residues" evidence="1">
    <location>
        <begin position="1027"/>
        <end position="1047"/>
    </location>
</feature>
<name>A0A167VD77_9HYPO</name>
<accession>A0A167VD77</accession>
<dbReference type="Proteomes" id="UP000076874">
    <property type="component" value="Unassembled WGS sequence"/>
</dbReference>
<keyword evidence="3" id="KW-1185">Reference proteome</keyword>
<dbReference type="PANTHER" id="PTHR43194">
    <property type="entry name" value="HYDROLASE ALPHA/BETA FOLD FAMILY"/>
    <property type="match status" value="1"/>
</dbReference>
<organism evidence="2 3">
    <name type="scientific">Niveomyces insectorum RCEF 264</name>
    <dbReference type="NCBI Taxonomy" id="1081102"/>
    <lineage>
        <taxon>Eukaryota</taxon>
        <taxon>Fungi</taxon>
        <taxon>Dikarya</taxon>
        <taxon>Ascomycota</taxon>
        <taxon>Pezizomycotina</taxon>
        <taxon>Sordariomycetes</taxon>
        <taxon>Hypocreomycetidae</taxon>
        <taxon>Hypocreales</taxon>
        <taxon>Cordycipitaceae</taxon>
        <taxon>Niveomyces</taxon>
    </lineage>
</organism>
<feature type="region of interest" description="Disordered" evidence="1">
    <location>
        <begin position="1"/>
        <end position="141"/>
    </location>
</feature>
<feature type="region of interest" description="Disordered" evidence="1">
    <location>
        <begin position="976"/>
        <end position="1053"/>
    </location>
</feature>
<dbReference type="InterPro" id="IPR050228">
    <property type="entry name" value="Carboxylesterase_BioH"/>
</dbReference>
<gene>
    <name evidence="2" type="ORF">SPI_04025</name>
</gene>
<proteinExistence type="predicted"/>
<protein>
    <recommendedName>
        <fullName evidence="4">AB hydrolase-1 domain-containing protein</fullName>
    </recommendedName>
</protein>
<feature type="compositionally biased region" description="Basic and acidic residues" evidence="1">
    <location>
        <begin position="88"/>
        <end position="99"/>
    </location>
</feature>
<feature type="compositionally biased region" description="Polar residues" evidence="1">
    <location>
        <begin position="507"/>
        <end position="526"/>
    </location>
</feature>
<sequence>MQRGTARQERRSGSKEPELTPQPDQARWSHIQDPATIASLPARPQGATRPLHNPSCPIPQHEQTKPPGAPHDGLTSSVSKPEGSIGEARNDVGEMEKDATSAPILATDPPRVSAPDHTSKAAVAPPERVDEPAASAKPEKAEGFAGAALDVSTDDLATANMRARTTTCNTTVEAHGSSTAEASKPETRSTTASVPPVLAQNGDVHQAAPILRVQPQEDQPQIATKELEASFLSLPPYYLPTNGVPLQASTSQPTDGVPWHMRTTAYIDCEFSTESDIVVKRVYVERLRPQRQLYPAPILLIQGDFHSSDIWLTKPDGHQGWASAFLGLGYEVILVDLPPFGRSMNSPDIANIDGLTSRFKSADIRVVESEYTAPKKHSAQAWPSASLHTKWPGTGLCGDPCFGAYVASLGPSLRDRAEQQRIGQKAVASVVQWLKVPATILVGEGSGATLAWLAADAVSDLIAGVIAVEPDGPPFSGPAGCTHGITNIPLTFDPPLGERKATDTRIHQNSSSSQTPDPDLSSQPPALSSHVGTKDGAGKGICSSREEPKAHAVEATVQTPKDNRPDVRDGVSTPRLVHLAKIPHAIVTAEASSHSTFDGATVDFLSQAGVDVQWLQLQQHGIHGNGHLCFLETNSHTVAGLLALWMQTYILSARPLDEYNGQTALPMLLYQLPQAVMEEQDAPQQAPTLGAGSGRELLAFHGPLGQTFEYSDPSLPSVAPSLRDVNMKYHESINHELARKRAAQPGPGHKTHHASWQAPQTPLLTDLAISTAYPTQAAGLLTQPLPDLQNCLALTESHNRNVFPYIPSGMMNSDVLRQQQMRHADHRMGRDGAGPSQLLAPSIVPNDWQQLLSSNKPEEAKGYSATTHDADFLLHPDATAVAGSSLQAAAHQTGSEWPTAVGGDVNFNQMPLSSLLQPSYMPVQAYSVPDTLGLALARPASRRTYHQANPFGTSDAFPLFPTARKTFESPAARVAKRIDNKKSGNDAAGGGGAGSSIGYSGEDARAKRKRADSTAEPDAVLTEHRVSCQNGCQGENTKPNGADTSTFPEKRRK</sequence>
<feature type="compositionally biased region" description="Basic and acidic residues" evidence="1">
    <location>
        <begin position="1"/>
        <end position="18"/>
    </location>
</feature>
<evidence type="ECO:0000313" key="3">
    <source>
        <dbReference type="Proteomes" id="UP000076874"/>
    </source>
</evidence>
<dbReference type="InterPro" id="IPR029058">
    <property type="entry name" value="AB_hydrolase_fold"/>
</dbReference>
<dbReference type="EMBL" id="AZHD01000006">
    <property type="protein sequence ID" value="OAA62485.1"/>
    <property type="molecule type" value="Genomic_DNA"/>
</dbReference>
<reference evidence="2 3" key="1">
    <citation type="journal article" date="2016" name="Genome Biol. Evol.">
        <title>Divergent and convergent evolution of fungal pathogenicity.</title>
        <authorList>
            <person name="Shang Y."/>
            <person name="Xiao G."/>
            <person name="Zheng P."/>
            <person name="Cen K."/>
            <person name="Zhan S."/>
            <person name="Wang C."/>
        </authorList>
    </citation>
    <scope>NUCLEOTIDE SEQUENCE [LARGE SCALE GENOMIC DNA]</scope>
    <source>
        <strain evidence="2 3">RCEF 264</strain>
    </source>
</reference>
<evidence type="ECO:0000256" key="1">
    <source>
        <dbReference type="SAM" id="MobiDB-lite"/>
    </source>
</evidence>
<feature type="region of interest" description="Disordered" evidence="1">
    <location>
        <begin position="171"/>
        <end position="193"/>
    </location>
</feature>
<feature type="compositionally biased region" description="Basic and acidic residues" evidence="1">
    <location>
        <begin position="127"/>
        <end position="141"/>
    </location>
</feature>
<dbReference type="SUPFAM" id="SSF53474">
    <property type="entry name" value="alpha/beta-Hydrolases"/>
    <property type="match status" value="1"/>
</dbReference>
<dbReference type="Gene3D" id="3.40.50.1820">
    <property type="entry name" value="alpha/beta hydrolase"/>
    <property type="match status" value="1"/>
</dbReference>
<comment type="caution">
    <text evidence="2">The sequence shown here is derived from an EMBL/GenBank/DDBJ whole genome shotgun (WGS) entry which is preliminary data.</text>
</comment>
<evidence type="ECO:0000313" key="2">
    <source>
        <dbReference type="EMBL" id="OAA62485.1"/>
    </source>
</evidence>
<dbReference type="OrthoDB" id="9978720at2759"/>
<dbReference type="PANTHER" id="PTHR43194:SF4">
    <property type="entry name" value="AB HYDROLASE-1 DOMAIN-CONTAINING PROTEIN"/>
    <property type="match status" value="1"/>
</dbReference>
<feature type="compositionally biased region" description="Basic and acidic residues" evidence="1">
    <location>
        <begin position="496"/>
        <end position="506"/>
    </location>
</feature>
<feature type="region of interest" description="Disordered" evidence="1">
    <location>
        <begin position="740"/>
        <end position="759"/>
    </location>
</feature>
<feature type="region of interest" description="Disordered" evidence="1">
    <location>
        <begin position="486"/>
        <end position="571"/>
    </location>
</feature>
<feature type="compositionally biased region" description="Polar residues" evidence="1">
    <location>
        <begin position="171"/>
        <end position="181"/>
    </location>
</feature>
<dbReference type="STRING" id="1081102.A0A167VD77"/>